<dbReference type="PROSITE" id="PS01232">
    <property type="entry name" value="PNP_UDP_1"/>
    <property type="match status" value="1"/>
</dbReference>
<keyword evidence="7 10" id="KW-0328">Glycosyltransferase</keyword>
<evidence type="ECO:0000256" key="8">
    <source>
        <dbReference type="ARBA" id="ARBA00022679"/>
    </source>
</evidence>
<dbReference type="GO" id="GO:0009164">
    <property type="term" value="P:nucleoside catabolic process"/>
    <property type="evidence" value="ECO:0007669"/>
    <property type="project" value="UniProtKB-ARBA"/>
</dbReference>
<comment type="similarity">
    <text evidence="3 10">Belongs to the PNP/UDP phosphorylase family.</text>
</comment>
<sequence>MIYTQGSDKQFHIDVAPGEVGKYVIMPGDPKRCAKIAKYLDNAKLVADKREYVTYTGYLDGEKVSVTSTGIGGPSAAIALEELVKCGADTFIRVGTCGGIDLNVKGGDLIIATGSIRAEGTSREYAPIEFPAVANLDVINALVKGAKELKVPYHTGVVQSKDSFYGQHSPETKPVSYDLLNKWEAWKRCGCLGSEMEGAALFIVGSYLRVRVGAVFLTIANQEREKEGLDNPQVHDTELAIKAGIEGIRNLIKEDKMKNNA</sequence>
<dbReference type="PaxDb" id="195103-CPF_0375"/>
<evidence type="ECO:0000256" key="6">
    <source>
        <dbReference type="ARBA" id="ARBA00022490"/>
    </source>
</evidence>
<evidence type="ECO:0000256" key="9">
    <source>
        <dbReference type="ARBA" id="ARBA00048447"/>
    </source>
</evidence>
<proteinExistence type="inferred from homology"/>
<dbReference type="GO" id="GO:0009166">
    <property type="term" value="P:nucleotide catabolic process"/>
    <property type="evidence" value="ECO:0007669"/>
    <property type="project" value="InterPro"/>
</dbReference>
<keyword evidence="6" id="KW-0963">Cytoplasm</keyword>
<dbReference type="GO" id="GO:0044206">
    <property type="term" value="P:UMP salvage"/>
    <property type="evidence" value="ECO:0007669"/>
    <property type="project" value="UniProtKB-UniPathway"/>
</dbReference>
<evidence type="ECO:0000256" key="3">
    <source>
        <dbReference type="ARBA" id="ARBA00010456"/>
    </source>
</evidence>
<dbReference type="SUPFAM" id="SSF53167">
    <property type="entry name" value="Purine and uridine phosphorylases"/>
    <property type="match status" value="1"/>
</dbReference>
<accession>A0A0H2YTA6</accession>
<dbReference type="PANTHER" id="PTHR43691">
    <property type="entry name" value="URIDINE PHOSPHORYLASE"/>
    <property type="match status" value="1"/>
</dbReference>
<dbReference type="Pfam" id="PF01048">
    <property type="entry name" value="PNP_UDP_1"/>
    <property type="match status" value="1"/>
</dbReference>
<comment type="catalytic activity">
    <reaction evidence="9 10">
        <text>uridine + phosphate = alpha-D-ribose 1-phosphate + uracil</text>
        <dbReference type="Rhea" id="RHEA:24388"/>
        <dbReference type="ChEBI" id="CHEBI:16704"/>
        <dbReference type="ChEBI" id="CHEBI:17568"/>
        <dbReference type="ChEBI" id="CHEBI:43474"/>
        <dbReference type="ChEBI" id="CHEBI:57720"/>
        <dbReference type="EC" id="2.4.2.3"/>
    </reaction>
</comment>
<comment type="pathway">
    <text evidence="2 10">Pyrimidine metabolism; UMP biosynthesis via salvage pathway; uracil from uridine (phosphorylase route): step 1/1.</text>
</comment>
<dbReference type="InterPro" id="IPR000845">
    <property type="entry name" value="Nucleoside_phosphorylase_d"/>
</dbReference>
<comment type="function">
    <text evidence="10">Catalyzes the reversible phosphorylytic cleavage of uridine to uracil and ribose-1-phosphate.</text>
</comment>
<evidence type="ECO:0000256" key="10">
    <source>
        <dbReference type="RuleBase" id="RU361131"/>
    </source>
</evidence>
<dbReference type="CDD" id="cd17767">
    <property type="entry name" value="UP_EcUdp-like"/>
    <property type="match status" value="1"/>
</dbReference>
<reference evidence="12 13" key="1">
    <citation type="journal article" date="2006" name="Genome Res.">
        <title>Skewed genomic variability in strains of the toxigenic bacterial pathogen, Clostridium perfringens.</title>
        <authorList>
            <person name="Myers G.S."/>
            <person name="Rasko D.A."/>
            <person name="Cheung J.K."/>
            <person name="Ravel J."/>
            <person name="Seshadri R."/>
            <person name="Deboy R.T."/>
            <person name="Ren Q."/>
            <person name="Varga J."/>
            <person name="Awad M.M."/>
            <person name="Brinkac L.M."/>
            <person name="Daugherty S.C."/>
            <person name="Haft D.H."/>
            <person name="Dodson R.J."/>
            <person name="Madupu R."/>
            <person name="Nelson W.C."/>
            <person name="Rosovitz M.J."/>
            <person name="Sullivan S.A."/>
            <person name="Khouri H."/>
            <person name="Dimitrov G.I."/>
            <person name="Watkins K.L."/>
            <person name="Mulligan S."/>
            <person name="Benton J."/>
            <person name="Radune D."/>
            <person name="Fisher D.J."/>
            <person name="Atkins H.S."/>
            <person name="Hiscox T."/>
            <person name="Jost B.H."/>
            <person name="Billington S.J."/>
            <person name="Songer J.G."/>
            <person name="McClane B.A."/>
            <person name="Titball R.W."/>
            <person name="Rood J.I."/>
            <person name="Melville S.B."/>
            <person name="Paulsen I.T."/>
        </authorList>
    </citation>
    <scope>NUCLEOTIDE SEQUENCE [LARGE SCALE GENOMIC DNA]</scope>
    <source>
        <strain evidence="13">ATCC 13124 / DSM 756 / JCM 1290 / NCIMB 6125 / NCTC 8237 / S 107 / Type A</strain>
    </source>
</reference>
<dbReference type="Gene3D" id="3.40.50.1580">
    <property type="entry name" value="Nucleoside phosphorylase domain"/>
    <property type="match status" value="1"/>
</dbReference>
<evidence type="ECO:0000256" key="4">
    <source>
        <dbReference type="ARBA" id="ARBA00011888"/>
    </source>
</evidence>
<dbReference type="InterPro" id="IPR018016">
    <property type="entry name" value="Nucleoside_phosphorylase_CS"/>
</dbReference>
<dbReference type="RefSeq" id="WP_003461217.1">
    <property type="nucleotide sequence ID" value="NC_008261.1"/>
</dbReference>
<dbReference type="InterPro" id="IPR035994">
    <property type="entry name" value="Nucleoside_phosphorylase_sf"/>
</dbReference>
<evidence type="ECO:0000256" key="1">
    <source>
        <dbReference type="ARBA" id="ARBA00004496"/>
    </source>
</evidence>
<keyword evidence="8 10" id="KW-0808">Transferase</keyword>
<dbReference type="NCBIfam" id="TIGR01718">
    <property type="entry name" value="Uridine-psphlse"/>
    <property type="match status" value="1"/>
</dbReference>
<dbReference type="EMBL" id="CP000246">
    <property type="protein sequence ID" value="ABG84287.1"/>
    <property type="molecule type" value="Genomic_DNA"/>
</dbReference>
<protein>
    <recommendedName>
        <fullName evidence="5 10">Uridine phosphorylase</fullName>
        <ecNumber evidence="4 10">2.4.2.3</ecNumber>
    </recommendedName>
</protein>
<evidence type="ECO:0000313" key="13">
    <source>
        <dbReference type="Proteomes" id="UP000001823"/>
    </source>
</evidence>
<evidence type="ECO:0000256" key="5">
    <source>
        <dbReference type="ARBA" id="ARBA00021980"/>
    </source>
</evidence>
<dbReference type="GO" id="GO:0005829">
    <property type="term" value="C:cytosol"/>
    <property type="evidence" value="ECO:0007669"/>
    <property type="project" value="TreeGrafter"/>
</dbReference>
<dbReference type="InterPro" id="IPR010058">
    <property type="entry name" value="Uridine_phosphorylase"/>
</dbReference>
<dbReference type="KEGG" id="cpf:CPF_0375"/>
<evidence type="ECO:0000313" key="12">
    <source>
        <dbReference type="EMBL" id="ABG84287.1"/>
    </source>
</evidence>
<name>A0A0H2YTA6_CLOP1</name>
<dbReference type="Proteomes" id="UP000001823">
    <property type="component" value="Chromosome"/>
</dbReference>
<organism evidence="12 13">
    <name type="scientific">Clostridium perfringens (strain ATCC 13124 / DSM 756 / JCM 1290 / NCIMB 6125 / NCTC 8237 / Type A)</name>
    <dbReference type="NCBI Taxonomy" id="195103"/>
    <lineage>
        <taxon>Bacteria</taxon>
        <taxon>Bacillati</taxon>
        <taxon>Bacillota</taxon>
        <taxon>Clostridia</taxon>
        <taxon>Eubacteriales</taxon>
        <taxon>Clostridiaceae</taxon>
        <taxon>Clostridium</taxon>
    </lineage>
</organism>
<keyword evidence="13" id="KW-1185">Reference proteome</keyword>
<dbReference type="AlphaFoldDB" id="A0A0H2YTA6"/>
<dbReference type="STRING" id="195103.CPF_0375"/>
<evidence type="ECO:0000256" key="7">
    <source>
        <dbReference type="ARBA" id="ARBA00022676"/>
    </source>
</evidence>
<dbReference type="HOGENOM" id="CLU_068457_0_0_9"/>
<dbReference type="eggNOG" id="COG2820">
    <property type="taxonomic scope" value="Bacteria"/>
</dbReference>
<dbReference type="UniPathway" id="UPA00574">
    <property type="reaction ID" value="UER00633"/>
</dbReference>
<evidence type="ECO:0000259" key="11">
    <source>
        <dbReference type="Pfam" id="PF01048"/>
    </source>
</evidence>
<feature type="domain" description="Nucleoside phosphorylase" evidence="11">
    <location>
        <begin position="22"/>
        <end position="224"/>
    </location>
</feature>
<gene>
    <name evidence="12" type="primary">udp</name>
    <name evidence="12" type="ordered locus">CPF_0375</name>
</gene>
<dbReference type="GO" id="GO:0004850">
    <property type="term" value="F:uridine phosphorylase activity"/>
    <property type="evidence" value="ECO:0007669"/>
    <property type="project" value="UniProtKB-EC"/>
</dbReference>
<comment type="subcellular location">
    <subcellularLocation>
        <location evidence="1">Cytoplasm</location>
    </subcellularLocation>
</comment>
<dbReference type="PANTHER" id="PTHR43691:SF11">
    <property type="entry name" value="FI09636P-RELATED"/>
    <property type="match status" value="1"/>
</dbReference>
<evidence type="ECO:0000256" key="2">
    <source>
        <dbReference type="ARBA" id="ARBA00004825"/>
    </source>
</evidence>
<dbReference type="EC" id="2.4.2.3" evidence="4 10"/>